<dbReference type="AlphaFoldDB" id="A0A2H0B8Y0"/>
<feature type="transmembrane region" description="Helical" evidence="1">
    <location>
        <begin position="306"/>
        <end position="324"/>
    </location>
</feature>
<dbReference type="EMBL" id="PCSR01000027">
    <property type="protein sequence ID" value="PIP53408.1"/>
    <property type="molecule type" value="Genomic_DNA"/>
</dbReference>
<keyword evidence="1" id="KW-0472">Membrane</keyword>
<feature type="transmembrane region" description="Helical" evidence="1">
    <location>
        <begin position="282"/>
        <end position="299"/>
    </location>
</feature>
<evidence type="ECO:0000256" key="1">
    <source>
        <dbReference type="SAM" id="Phobius"/>
    </source>
</evidence>
<feature type="transmembrane region" description="Helical" evidence="1">
    <location>
        <begin position="237"/>
        <end position="262"/>
    </location>
</feature>
<organism evidence="2 3">
    <name type="scientific">Candidatus Beckwithbacteria bacterium CG23_combo_of_CG06-09_8_20_14_all_34_8</name>
    <dbReference type="NCBI Taxonomy" id="1974497"/>
    <lineage>
        <taxon>Bacteria</taxon>
        <taxon>Candidatus Beckwithiibacteriota</taxon>
    </lineage>
</organism>
<keyword evidence="1" id="KW-0812">Transmembrane</keyword>
<feature type="transmembrane region" description="Helical" evidence="1">
    <location>
        <begin position="12"/>
        <end position="33"/>
    </location>
</feature>
<feature type="transmembrane region" description="Helical" evidence="1">
    <location>
        <begin position="96"/>
        <end position="117"/>
    </location>
</feature>
<feature type="transmembrane region" description="Helical" evidence="1">
    <location>
        <begin position="197"/>
        <end position="216"/>
    </location>
</feature>
<evidence type="ECO:0000313" key="2">
    <source>
        <dbReference type="EMBL" id="PIP53408.1"/>
    </source>
</evidence>
<feature type="transmembrane region" description="Helical" evidence="1">
    <location>
        <begin position="148"/>
        <end position="177"/>
    </location>
</feature>
<dbReference type="Proteomes" id="UP000229459">
    <property type="component" value="Unassembled WGS sequence"/>
</dbReference>
<accession>A0A2H0B8Y0</accession>
<sequence>MSSTHHNLTPSLMTIKPIIFSSLALAIIIPNLIFILGIFPYFGLFLSLVTVTGLLFVARDHKDKYRLALFIFTILFSCFLIIRANIFLSLLNFISIVYLLSIICLGVATQSLFKLLLSPLYLIKSALKITSPVKLNAKLYKLNISDKTLFSIVVTVIILIIILPLLSFANPIFGHWISTIFSFIVNLEFLQSIDPNILLIALSRLTLALILILLLPKLTVLVNKNQTKTNPFHILNFPLLIPKISVILVLFIFFITQFQLYFSSNLTLESLGYTHSRYAREVFAQLSIVFIIVFALIYNDKAKTKYAQLSSFILALQLFFLNLISLKSVWDYSYMWGLTEKRLYGFSVVIWLFGILILFIYHYLKKHISAVFIKNGLLFSCLILLAINLLNFDYLIFHMAKSRTGEGIDHLYLARLSVDSGALGEHFLYLTDVIKSENANYEEHNWKIREASQRELRTIKQLTEIYQHFDLRAFNVSQYLAYQSVKDLDLEFYDQMINTAYRKIETMPLSVQPPVQNDIMLHSAKFAKATLMPLPQQKLSPISVSISIPEQIYPQTISAQINPSISVKLVNLDPIYRNTNLQIKKDGELVTDNLSLDTDSYWHHFGTGQYSVVVMKYDGKGNYVFGKKFNYKIDDDTKSVEIDFNQ</sequence>
<protein>
    <submittedName>
        <fullName evidence="2">Uncharacterized protein</fullName>
    </submittedName>
</protein>
<evidence type="ECO:0000313" key="3">
    <source>
        <dbReference type="Proteomes" id="UP000229459"/>
    </source>
</evidence>
<feature type="transmembrane region" description="Helical" evidence="1">
    <location>
        <begin position="69"/>
        <end position="90"/>
    </location>
</feature>
<feature type="transmembrane region" description="Helical" evidence="1">
    <location>
        <begin position="376"/>
        <end position="397"/>
    </location>
</feature>
<keyword evidence="1" id="KW-1133">Transmembrane helix</keyword>
<name>A0A2H0B8Y0_9BACT</name>
<feature type="transmembrane region" description="Helical" evidence="1">
    <location>
        <begin position="344"/>
        <end position="364"/>
    </location>
</feature>
<dbReference type="Pfam" id="PF13687">
    <property type="entry name" value="DUF4153"/>
    <property type="match status" value="1"/>
</dbReference>
<comment type="caution">
    <text evidence="2">The sequence shown here is derived from an EMBL/GenBank/DDBJ whole genome shotgun (WGS) entry which is preliminary data.</text>
</comment>
<dbReference type="InterPro" id="IPR025291">
    <property type="entry name" value="DUF4153"/>
</dbReference>
<feature type="transmembrane region" description="Helical" evidence="1">
    <location>
        <begin position="39"/>
        <end position="57"/>
    </location>
</feature>
<proteinExistence type="predicted"/>
<reference evidence="2 3" key="1">
    <citation type="submission" date="2017-09" db="EMBL/GenBank/DDBJ databases">
        <title>Depth-based differentiation of microbial function through sediment-hosted aquifers and enrichment of novel symbionts in the deep terrestrial subsurface.</title>
        <authorList>
            <person name="Probst A.J."/>
            <person name="Ladd B."/>
            <person name="Jarett J.K."/>
            <person name="Geller-Mcgrath D.E."/>
            <person name="Sieber C.M."/>
            <person name="Emerson J.B."/>
            <person name="Anantharaman K."/>
            <person name="Thomas B.C."/>
            <person name="Malmstrom R."/>
            <person name="Stieglmeier M."/>
            <person name="Klingl A."/>
            <person name="Woyke T."/>
            <person name="Ryan C.M."/>
            <person name="Banfield J.F."/>
        </authorList>
    </citation>
    <scope>NUCLEOTIDE SEQUENCE [LARGE SCALE GENOMIC DNA]</scope>
    <source>
        <strain evidence="2">CG23_combo_of_CG06-09_8_20_14_all_34_8</strain>
    </source>
</reference>
<gene>
    <name evidence="2" type="ORF">COX08_01175</name>
</gene>